<dbReference type="SMART" id="SM00219">
    <property type="entry name" value="TyrKc"/>
    <property type="match status" value="1"/>
</dbReference>
<evidence type="ECO:0000256" key="8">
    <source>
        <dbReference type="ARBA" id="ARBA00048679"/>
    </source>
</evidence>
<keyword evidence="3" id="KW-0808">Transferase</keyword>
<name>A0A067GFW2_CITSI</name>
<evidence type="ECO:0000256" key="2">
    <source>
        <dbReference type="ARBA" id="ARBA00022527"/>
    </source>
</evidence>
<keyword evidence="5" id="KW-0418">Kinase</keyword>
<evidence type="ECO:0000256" key="5">
    <source>
        <dbReference type="ARBA" id="ARBA00022777"/>
    </source>
</evidence>
<reference evidence="10 11" key="1">
    <citation type="submission" date="2014-04" db="EMBL/GenBank/DDBJ databases">
        <authorList>
            <consortium name="International Citrus Genome Consortium"/>
            <person name="Gmitter F."/>
            <person name="Chen C."/>
            <person name="Farmerie W."/>
            <person name="Harkins T."/>
            <person name="Desany B."/>
            <person name="Mohiuddin M."/>
            <person name="Kodira C."/>
            <person name="Borodovsky M."/>
            <person name="Lomsadze A."/>
            <person name="Burns P."/>
            <person name="Jenkins J."/>
            <person name="Prochnik S."/>
            <person name="Shu S."/>
            <person name="Chapman J."/>
            <person name="Pitluck S."/>
            <person name="Schmutz J."/>
            <person name="Rokhsar D."/>
        </authorList>
    </citation>
    <scope>NUCLEOTIDE SEQUENCE</scope>
</reference>
<dbReference type="GO" id="GO:0004713">
    <property type="term" value="F:protein tyrosine kinase activity"/>
    <property type="evidence" value="ECO:0007669"/>
    <property type="project" value="InterPro"/>
</dbReference>
<evidence type="ECO:0000313" key="11">
    <source>
        <dbReference type="Proteomes" id="UP000027120"/>
    </source>
</evidence>
<evidence type="ECO:0000256" key="1">
    <source>
        <dbReference type="ARBA" id="ARBA00012513"/>
    </source>
</evidence>
<dbReference type="FunFam" id="1.10.510.10:FF:001023">
    <property type="entry name" value="Os07g0541700 protein"/>
    <property type="match status" value="1"/>
</dbReference>
<sequence>VCKKLVYSKLLDAANIDKKRLLDWQVRARIIEGIAQGLLYLHQYSRLRIIHRDLKASNILLDSGYMPPEYALRGFFSIKSDVFSFGVLMLEILSGKKSTAVYNTGSFNLLGHAWDLWKDDRVHELIDPVITQDEISLSMLMRYVKVALLCVQETVADRPTMSDVVSMISNEHLNLCSLKKLAFVRSKNVKNSSHSNSGTSEFCSVNDITVSLINSR</sequence>
<dbReference type="SUPFAM" id="SSF56112">
    <property type="entry name" value="Protein kinase-like (PK-like)"/>
    <property type="match status" value="1"/>
</dbReference>
<dbReference type="GO" id="GO:0005886">
    <property type="term" value="C:plasma membrane"/>
    <property type="evidence" value="ECO:0000318"/>
    <property type="project" value="GO_Central"/>
</dbReference>
<dbReference type="GO" id="GO:0006955">
    <property type="term" value="P:immune response"/>
    <property type="evidence" value="ECO:0000318"/>
    <property type="project" value="GO_Central"/>
</dbReference>
<feature type="domain" description="Protein kinase" evidence="9">
    <location>
        <begin position="1"/>
        <end position="216"/>
    </location>
</feature>
<feature type="non-terminal residue" evidence="10">
    <location>
        <position position="1"/>
    </location>
</feature>
<dbReference type="PROSITE" id="PS00108">
    <property type="entry name" value="PROTEIN_KINASE_ST"/>
    <property type="match status" value="1"/>
</dbReference>
<dbReference type="InterPro" id="IPR000719">
    <property type="entry name" value="Prot_kinase_dom"/>
</dbReference>
<keyword evidence="2" id="KW-0723">Serine/threonine-protein kinase</keyword>
<evidence type="ECO:0000256" key="7">
    <source>
        <dbReference type="ARBA" id="ARBA00047899"/>
    </source>
</evidence>
<dbReference type="InterPro" id="IPR001245">
    <property type="entry name" value="Ser-Thr/Tyr_kinase_cat_dom"/>
</dbReference>
<keyword evidence="4" id="KW-0547">Nucleotide-binding</keyword>
<dbReference type="GO" id="GO:0007165">
    <property type="term" value="P:signal transduction"/>
    <property type="evidence" value="ECO:0000318"/>
    <property type="project" value="GO_Central"/>
</dbReference>
<accession>A0A067GFW2</accession>
<dbReference type="InterPro" id="IPR020635">
    <property type="entry name" value="Tyr_kinase_cat_dom"/>
</dbReference>
<dbReference type="EC" id="2.7.11.1" evidence="1"/>
<evidence type="ECO:0000256" key="3">
    <source>
        <dbReference type="ARBA" id="ARBA00022679"/>
    </source>
</evidence>
<gene>
    <name evidence="10" type="ORF">CISIN_1g040682mg</name>
</gene>
<dbReference type="PANTHER" id="PTHR27002">
    <property type="entry name" value="RECEPTOR-LIKE SERINE/THREONINE-PROTEIN KINASE SD1-8"/>
    <property type="match status" value="1"/>
</dbReference>
<protein>
    <recommendedName>
        <fullName evidence="1">non-specific serine/threonine protein kinase</fullName>
        <ecNumber evidence="1">2.7.11.1</ecNumber>
    </recommendedName>
</protein>
<dbReference type="EMBL" id="KK784884">
    <property type="protein sequence ID" value="KDO74322.1"/>
    <property type="molecule type" value="Genomic_DNA"/>
</dbReference>
<keyword evidence="11" id="KW-1185">Reference proteome</keyword>
<dbReference type="Gene3D" id="1.10.510.10">
    <property type="entry name" value="Transferase(Phosphotransferase) domain 1"/>
    <property type="match status" value="2"/>
</dbReference>
<dbReference type="GO" id="GO:0005524">
    <property type="term" value="F:ATP binding"/>
    <property type="evidence" value="ECO:0007669"/>
    <property type="project" value="UniProtKB-KW"/>
</dbReference>
<organism evidence="10 11">
    <name type="scientific">Citrus sinensis</name>
    <name type="common">Sweet orange</name>
    <name type="synonym">Citrus aurantium var. sinensis</name>
    <dbReference type="NCBI Taxonomy" id="2711"/>
    <lineage>
        <taxon>Eukaryota</taxon>
        <taxon>Viridiplantae</taxon>
        <taxon>Streptophyta</taxon>
        <taxon>Embryophyta</taxon>
        <taxon>Tracheophyta</taxon>
        <taxon>Spermatophyta</taxon>
        <taxon>Magnoliopsida</taxon>
        <taxon>eudicotyledons</taxon>
        <taxon>Gunneridae</taxon>
        <taxon>Pentapetalae</taxon>
        <taxon>rosids</taxon>
        <taxon>malvids</taxon>
        <taxon>Sapindales</taxon>
        <taxon>Rutaceae</taxon>
        <taxon>Aurantioideae</taxon>
        <taxon>Citrus</taxon>
    </lineage>
</organism>
<dbReference type="PANTHER" id="PTHR27002:SF812">
    <property type="entry name" value="RECEPTOR-LIKE SERINE_THREONINE-PROTEIN KINASE"/>
    <property type="match status" value="1"/>
</dbReference>
<evidence type="ECO:0000313" key="10">
    <source>
        <dbReference type="EMBL" id="KDO74322.1"/>
    </source>
</evidence>
<dbReference type="Proteomes" id="UP000027120">
    <property type="component" value="Unassembled WGS sequence"/>
</dbReference>
<dbReference type="InterPro" id="IPR011009">
    <property type="entry name" value="Kinase-like_dom_sf"/>
</dbReference>
<dbReference type="AlphaFoldDB" id="A0A067GFW2"/>
<evidence type="ECO:0000259" key="9">
    <source>
        <dbReference type="PROSITE" id="PS50011"/>
    </source>
</evidence>
<dbReference type="GO" id="GO:0004674">
    <property type="term" value="F:protein serine/threonine kinase activity"/>
    <property type="evidence" value="ECO:0000318"/>
    <property type="project" value="GO_Central"/>
</dbReference>
<evidence type="ECO:0000256" key="4">
    <source>
        <dbReference type="ARBA" id="ARBA00022741"/>
    </source>
</evidence>
<dbReference type="InterPro" id="IPR008271">
    <property type="entry name" value="Ser/Thr_kinase_AS"/>
</dbReference>
<dbReference type="PROSITE" id="PS50011">
    <property type="entry name" value="PROTEIN_KINASE_DOM"/>
    <property type="match status" value="1"/>
</dbReference>
<dbReference type="Pfam" id="PF07714">
    <property type="entry name" value="PK_Tyr_Ser-Thr"/>
    <property type="match status" value="1"/>
</dbReference>
<dbReference type="SMR" id="A0A067GFW2"/>
<keyword evidence="6" id="KW-0067">ATP-binding</keyword>
<evidence type="ECO:0000256" key="6">
    <source>
        <dbReference type="ARBA" id="ARBA00022840"/>
    </source>
</evidence>
<comment type="catalytic activity">
    <reaction evidence="8">
        <text>L-seryl-[protein] + ATP = O-phospho-L-seryl-[protein] + ADP + H(+)</text>
        <dbReference type="Rhea" id="RHEA:17989"/>
        <dbReference type="Rhea" id="RHEA-COMP:9863"/>
        <dbReference type="Rhea" id="RHEA-COMP:11604"/>
        <dbReference type="ChEBI" id="CHEBI:15378"/>
        <dbReference type="ChEBI" id="CHEBI:29999"/>
        <dbReference type="ChEBI" id="CHEBI:30616"/>
        <dbReference type="ChEBI" id="CHEBI:83421"/>
        <dbReference type="ChEBI" id="CHEBI:456216"/>
        <dbReference type="EC" id="2.7.11.1"/>
    </reaction>
</comment>
<proteinExistence type="predicted"/>
<comment type="catalytic activity">
    <reaction evidence="7">
        <text>L-threonyl-[protein] + ATP = O-phospho-L-threonyl-[protein] + ADP + H(+)</text>
        <dbReference type="Rhea" id="RHEA:46608"/>
        <dbReference type="Rhea" id="RHEA-COMP:11060"/>
        <dbReference type="Rhea" id="RHEA-COMP:11605"/>
        <dbReference type="ChEBI" id="CHEBI:15378"/>
        <dbReference type="ChEBI" id="CHEBI:30013"/>
        <dbReference type="ChEBI" id="CHEBI:30616"/>
        <dbReference type="ChEBI" id="CHEBI:61977"/>
        <dbReference type="ChEBI" id="CHEBI:456216"/>
        <dbReference type="EC" id="2.7.11.1"/>
    </reaction>
</comment>